<evidence type="ECO:0000313" key="2">
    <source>
        <dbReference type="Proteomes" id="UP000287651"/>
    </source>
</evidence>
<gene>
    <name evidence="1" type="ORF">B296_00014450</name>
</gene>
<sequence>MYNRRGKLAPNWEGPYRSLMLSETGIIHWQQWRGGCCRELGTSQTYENFTHDKISKTTRLVSIRSTTISVKRPDLY</sequence>
<evidence type="ECO:0000313" key="1">
    <source>
        <dbReference type="EMBL" id="RRT82406.1"/>
    </source>
</evidence>
<accession>A0A427B207</accession>
<dbReference type="Proteomes" id="UP000287651">
    <property type="component" value="Unassembled WGS sequence"/>
</dbReference>
<dbReference type="AlphaFoldDB" id="A0A427B207"/>
<dbReference type="EMBL" id="AMZH03000702">
    <property type="protein sequence ID" value="RRT82406.1"/>
    <property type="molecule type" value="Genomic_DNA"/>
</dbReference>
<comment type="caution">
    <text evidence="1">The sequence shown here is derived from an EMBL/GenBank/DDBJ whole genome shotgun (WGS) entry which is preliminary data.</text>
</comment>
<proteinExistence type="predicted"/>
<name>A0A427B207_ENSVE</name>
<reference evidence="1 2" key="1">
    <citation type="journal article" date="2014" name="Agronomy (Basel)">
        <title>A Draft Genome Sequence for Ensete ventricosum, the Drought-Tolerant Tree Against Hunger.</title>
        <authorList>
            <person name="Harrison J."/>
            <person name="Moore K.A."/>
            <person name="Paszkiewicz K."/>
            <person name="Jones T."/>
            <person name="Grant M."/>
            <person name="Ambacheew D."/>
            <person name="Muzemil S."/>
            <person name="Studholme D.J."/>
        </authorList>
    </citation>
    <scope>NUCLEOTIDE SEQUENCE [LARGE SCALE GENOMIC DNA]</scope>
</reference>
<organism evidence="1 2">
    <name type="scientific">Ensete ventricosum</name>
    <name type="common">Abyssinian banana</name>
    <name type="synonym">Musa ensete</name>
    <dbReference type="NCBI Taxonomy" id="4639"/>
    <lineage>
        <taxon>Eukaryota</taxon>
        <taxon>Viridiplantae</taxon>
        <taxon>Streptophyta</taxon>
        <taxon>Embryophyta</taxon>
        <taxon>Tracheophyta</taxon>
        <taxon>Spermatophyta</taxon>
        <taxon>Magnoliopsida</taxon>
        <taxon>Liliopsida</taxon>
        <taxon>Zingiberales</taxon>
        <taxon>Musaceae</taxon>
        <taxon>Ensete</taxon>
    </lineage>
</organism>
<protein>
    <submittedName>
        <fullName evidence="1">Uncharacterized protein</fullName>
    </submittedName>
</protein>